<sequence length="59" mass="6617">MKQRPKIFIITFIIVTAFVFGFYYLDTHNVFNSLKLGAIGGIVIAAMAALLVPFVLKKR</sequence>
<evidence type="ECO:0000313" key="4">
    <source>
        <dbReference type="Proteomes" id="UP000184240"/>
    </source>
</evidence>
<dbReference type="Proteomes" id="UP000184240">
    <property type="component" value="Unassembled WGS sequence"/>
</dbReference>
<reference evidence="2 5" key="3">
    <citation type="submission" date="2018-07" db="EMBL/GenBank/DDBJ databases">
        <title>Leeuwenhoekiella genomics.</title>
        <authorList>
            <person name="Tahon G."/>
            <person name="Willems A."/>
        </authorList>
    </citation>
    <scope>NUCLEOTIDE SEQUENCE [LARGE SCALE GENOMIC DNA]</scope>
    <source>
        <strain evidence="2 5">LMG 24856</strain>
    </source>
</reference>
<accession>A0A1M5XMU4</accession>
<dbReference type="RefSeq" id="WP_072982058.1">
    <property type="nucleotide sequence ID" value="NZ_FQXT01000003.1"/>
</dbReference>
<dbReference type="EMBL" id="FQXT01000003">
    <property type="protein sequence ID" value="SHI01121.1"/>
    <property type="molecule type" value="Genomic_DNA"/>
</dbReference>
<reference evidence="3" key="2">
    <citation type="submission" date="2016-11" db="EMBL/GenBank/DDBJ databases">
        <authorList>
            <person name="Jaros S."/>
            <person name="Januszkiewicz K."/>
            <person name="Wedrychowicz H."/>
        </authorList>
    </citation>
    <scope>NUCLEOTIDE SEQUENCE [LARGE SCALE GENOMIC DNA]</scope>
    <source>
        <strain evidence="3">DSM 19859</strain>
    </source>
</reference>
<protein>
    <submittedName>
        <fullName evidence="3">Uncharacterized protein</fullName>
    </submittedName>
</protein>
<dbReference type="EMBL" id="QOVN01000002">
    <property type="protein sequence ID" value="RXG30144.1"/>
    <property type="molecule type" value="Genomic_DNA"/>
</dbReference>
<dbReference type="Proteomes" id="UP000290037">
    <property type="component" value="Unassembled WGS sequence"/>
</dbReference>
<keyword evidence="1" id="KW-0812">Transmembrane</keyword>
<feature type="transmembrane region" description="Helical" evidence="1">
    <location>
        <begin position="37"/>
        <end position="56"/>
    </location>
</feature>
<organism evidence="3 4">
    <name type="scientific">Leeuwenhoekiella palythoae</name>
    <dbReference type="NCBI Taxonomy" id="573501"/>
    <lineage>
        <taxon>Bacteria</taxon>
        <taxon>Pseudomonadati</taxon>
        <taxon>Bacteroidota</taxon>
        <taxon>Flavobacteriia</taxon>
        <taxon>Flavobacteriales</taxon>
        <taxon>Flavobacteriaceae</taxon>
        <taxon>Leeuwenhoekiella</taxon>
    </lineage>
</organism>
<proteinExistence type="predicted"/>
<gene>
    <name evidence="2" type="ORF">DSM01_893</name>
    <name evidence="3" type="ORF">SAMN04487999_1599</name>
</gene>
<feature type="transmembrane region" description="Helical" evidence="1">
    <location>
        <begin position="7"/>
        <end position="25"/>
    </location>
</feature>
<keyword evidence="1" id="KW-0472">Membrane</keyword>
<reference evidence="4" key="1">
    <citation type="submission" date="2016-11" db="EMBL/GenBank/DDBJ databases">
        <authorList>
            <person name="Varghese N."/>
            <person name="Submissions S."/>
        </authorList>
    </citation>
    <scope>NUCLEOTIDE SEQUENCE [LARGE SCALE GENOMIC DNA]</scope>
    <source>
        <strain evidence="4">DSM 19859</strain>
    </source>
</reference>
<name>A0A1M5XMU4_9FLAO</name>
<dbReference type="AlphaFoldDB" id="A0A1M5XMU4"/>
<keyword evidence="1" id="KW-1133">Transmembrane helix</keyword>
<evidence type="ECO:0000313" key="2">
    <source>
        <dbReference type="EMBL" id="RXG30144.1"/>
    </source>
</evidence>
<keyword evidence="5" id="KW-1185">Reference proteome</keyword>
<evidence type="ECO:0000313" key="3">
    <source>
        <dbReference type="EMBL" id="SHI01121.1"/>
    </source>
</evidence>
<evidence type="ECO:0000313" key="5">
    <source>
        <dbReference type="Proteomes" id="UP000290037"/>
    </source>
</evidence>
<evidence type="ECO:0000256" key="1">
    <source>
        <dbReference type="SAM" id="Phobius"/>
    </source>
</evidence>